<accession>A0A3N9WPT2</accession>
<dbReference type="GO" id="GO:0003678">
    <property type="term" value="F:DNA helicase activity"/>
    <property type="evidence" value="ECO:0007669"/>
    <property type="project" value="InterPro"/>
</dbReference>
<dbReference type="InterPro" id="IPR027785">
    <property type="entry name" value="UvrD-like_helicase_C"/>
</dbReference>
<keyword evidence="3 5" id="KW-0347">Helicase</keyword>
<dbReference type="GO" id="GO:0016787">
    <property type="term" value="F:hydrolase activity"/>
    <property type="evidence" value="ECO:0007669"/>
    <property type="project" value="UniProtKB-UniRule"/>
</dbReference>
<dbReference type="Pfam" id="PF13245">
    <property type="entry name" value="AAA_19"/>
    <property type="match status" value="1"/>
</dbReference>
<evidence type="ECO:0000256" key="2">
    <source>
        <dbReference type="ARBA" id="ARBA00022801"/>
    </source>
</evidence>
<keyword evidence="8" id="KW-1185">Reference proteome</keyword>
<dbReference type="PROSITE" id="PS51198">
    <property type="entry name" value="UVRD_HELICASE_ATP_BIND"/>
    <property type="match status" value="1"/>
</dbReference>
<dbReference type="SUPFAM" id="SSF52540">
    <property type="entry name" value="P-loop containing nucleoside triphosphate hydrolases"/>
    <property type="match status" value="1"/>
</dbReference>
<keyword evidence="4 5" id="KW-0067">ATP-binding</keyword>
<dbReference type="Pfam" id="PF13538">
    <property type="entry name" value="UvrD_C_2"/>
    <property type="match status" value="1"/>
</dbReference>
<reference evidence="7 8" key="1">
    <citation type="submission" date="2018-05" db="EMBL/GenBank/DDBJ databases">
        <title>Micromonospora from Atacama Desert.</title>
        <authorList>
            <person name="Carro L."/>
            <person name="Goodfellow M."/>
            <person name="Klenk H.-P."/>
        </authorList>
    </citation>
    <scope>NUCLEOTIDE SEQUENCE [LARGE SCALE GENOMIC DNA]</scope>
    <source>
        <strain evidence="7 8">LB32</strain>
    </source>
</reference>
<evidence type="ECO:0000259" key="6">
    <source>
        <dbReference type="PROSITE" id="PS51198"/>
    </source>
</evidence>
<dbReference type="PANTHER" id="PTHR11070">
    <property type="entry name" value="UVRD / RECB / PCRA DNA HELICASE FAMILY MEMBER"/>
    <property type="match status" value="1"/>
</dbReference>
<comment type="caution">
    <text evidence="7">The sequence shown here is derived from an EMBL/GenBank/DDBJ whole genome shotgun (WGS) entry which is preliminary data.</text>
</comment>
<keyword evidence="1 5" id="KW-0547">Nucleotide-binding</keyword>
<feature type="binding site" evidence="5">
    <location>
        <begin position="42"/>
        <end position="49"/>
    </location>
    <ligand>
        <name>ATP</name>
        <dbReference type="ChEBI" id="CHEBI:30616"/>
    </ligand>
</feature>
<protein>
    <recommendedName>
        <fullName evidence="6">UvrD-like helicase ATP-binding domain-containing protein</fullName>
    </recommendedName>
</protein>
<keyword evidence="2 5" id="KW-0378">Hydrolase</keyword>
<sequence length="512" mass="56674">MLRMTTRAVAGNPAVVPRHRSRLTDEQLRAITAKSACVFIEAAPGSGKTTVAAQRFGLLRFATPVDSRAVVAVSFTRSATKELQQRVIRAWGFAALTPPHRIITIDTLLWEVLTFLLRAGHLTWPGGHTNLTVIDTWKLRLPHNWTRYQPSLKLDGRDVTTTAWWATEAKSRVLLAPFKAAVGDGVCTHDDVRRVLAYALDDPQLEAIVADRIAASVRALIVDEVFDANPLDLALVSSAADRGVSTTIIGDPWQALYRFRGAGPHLVPNLVEANDFATFPLTRSFRFITAQTQSMARMLREKVPLTVLPRAGQELDVVLAATWKELWNIGGDILPLSFGSPDSVPAAAALLLLDFVTSTAFGAAAVFRDEALTQLGIVDVSARTRLEPFFSDVVATLQEPVRSMAAEKRCINRAWDQLVAAIGTESQREFPRRHHSHTERLTLLRQHILSDPHRPVPGITIHQAKGREWRCVGVCLDDTDIDRLFHGLDETQETDRRLYVALTRGKELTVVV</sequence>
<evidence type="ECO:0000256" key="4">
    <source>
        <dbReference type="ARBA" id="ARBA00022840"/>
    </source>
</evidence>
<evidence type="ECO:0000313" key="7">
    <source>
        <dbReference type="EMBL" id="RQX02842.1"/>
    </source>
</evidence>
<evidence type="ECO:0000313" key="8">
    <source>
        <dbReference type="Proteomes" id="UP000266889"/>
    </source>
</evidence>
<dbReference type="AlphaFoldDB" id="A0A3N9WPT2"/>
<dbReference type="InterPro" id="IPR000212">
    <property type="entry name" value="DNA_helicase_UvrD/REP"/>
</dbReference>
<dbReference type="Gene3D" id="3.40.50.300">
    <property type="entry name" value="P-loop containing nucleotide triphosphate hydrolases"/>
    <property type="match status" value="3"/>
</dbReference>
<dbReference type="InterPro" id="IPR014016">
    <property type="entry name" value="UvrD-like_ATP-bd"/>
</dbReference>
<gene>
    <name evidence="7" type="ORF">DLJ58_30830</name>
</gene>
<dbReference type="Proteomes" id="UP000266889">
    <property type="component" value="Unassembled WGS sequence"/>
</dbReference>
<dbReference type="GO" id="GO:0005524">
    <property type="term" value="F:ATP binding"/>
    <property type="evidence" value="ECO:0007669"/>
    <property type="project" value="UniProtKB-UniRule"/>
</dbReference>
<dbReference type="GO" id="GO:0003677">
    <property type="term" value="F:DNA binding"/>
    <property type="evidence" value="ECO:0007669"/>
    <property type="project" value="InterPro"/>
</dbReference>
<evidence type="ECO:0000256" key="3">
    <source>
        <dbReference type="ARBA" id="ARBA00022806"/>
    </source>
</evidence>
<name>A0A3N9WPT2_9ACTN</name>
<organism evidence="7 8">
    <name type="scientific">Micromonospora arida</name>
    <dbReference type="NCBI Taxonomy" id="2203715"/>
    <lineage>
        <taxon>Bacteria</taxon>
        <taxon>Bacillati</taxon>
        <taxon>Actinomycetota</taxon>
        <taxon>Actinomycetes</taxon>
        <taxon>Micromonosporales</taxon>
        <taxon>Micromonosporaceae</taxon>
        <taxon>Micromonospora</taxon>
    </lineage>
</organism>
<dbReference type="InterPro" id="IPR027417">
    <property type="entry name" value="P-loop_NTPase"/>
</dbReference>
<proteinExistence type="predicted"/>
<evidence type="ECO:0000256" key="5">
    <source>
        <dbReference type="PROSITE-ProRule" id="PRU00560"/>
    </source>
</evidence>
<evidence type="ECO:0000256" key="1">
    <source>
        <dbReference type="ARBA" id="ARBA00022741"/>
    </source>
</evidence>
<dbReference type="EMBL" id="QGSY01000306">
    <property type="protein sequence ID" value="RQX02842.1"/>
    <property type="molecule type" value="Genomic_DNA"/>
</dbReference>
<feature type="domain" description="UvrD-like helicase ATP-binding" evidence="6">
    <location>
        <begin position="21"/>
        <end position="288"/>
    </location>
</feature>